<comment type="caution">
    <text evidence="1">The sequence shown here is derived from an EMBL/GenBank/DDBJ whole genome shotgun (WGS) entry which is preliminary data.</text>
</comment>
<dbReference type="AlphaFoldDB" id="A0A0F9AYD1"/>
<organism evidence="1">
    <name type="scientific">marine sediment metagenome</name>
    <dbReference type="NCBI Taxonomy" id="412755"/>
    <lineage>
        <taxon>unclassified sequences</taxon>
        <taxon>metagenomes</taxon>
        <taxon>ecological metagenomes</taxon>
    </lineage>
</organism>
<gene>
    <name evidence="1" type="ORF">LCGC14_2595080</name>
</gene>
<accession>A0A0F9AYD1</accession>
<dbReference type="EMBL" id="LAZR01043666">
    <property type="protein sequence ID" value="KKL06532.1"/>
    <property type="molecule type" value="Genomic_DNA"/>
</dbReference>
<evidence type="ECO:0000313" key="1">
    <source>
        <dbReference type="EMBL" id="KKL06532.1"/>
    </source>
</evidence>
<name>A0A0F9AYD1_9ZZZZ</name>
<protein>
    <submittedName>
        <fullName evidence="1">Uncharacterized protein</fullName>
    </submittedName>
</protein>
<reference evidence="1" key="1">
    <citation type="journal article" date="2015" name="Nature">
        <title>Complex archaea that bridge the gap between prokaryotes and eukaryotes.</title>
        <authorList>
            <person name="Spang A."/>
            <person name="Saw J.H."/>
            <person name="Jorgensen S.L."/>
            <person name="Zaremba-Niedzwiedzka K."/>
            <person name="Martijn J."/>
            <person name="Lind A.E."/>
            <person name="van Eijk R."/>
            <person name="Schleper C."/>
            <person name="Guy L."/>
            <person name="Ettema T.J."/>
        </authorList>
    </citation>
    <scope>NUCLEOTIDE SEQUENCE</scope>
</reference>
<proteinExistence type="predicted"/>
<sequence length="56" mass="6496">MKLTELQMHEINEALQKSNSVLNQIKQKVLKGKSLRAMKVLETSVQHMELFRAMVN</sequence>